<keyword evidence="3" id="KW-0378">Hydrolase</keyword>
<dbReference type="InterPro" id="IPR017853">
    <property type="entry name" value="GH"/>
</dbReference>
<dbReference type="InterPro" id="IPR013785">
    <property type="entry name" value="Aldolase_TIM"/>
</dbReference>
<accession>A0A426RVA9</accession>
<dbReference type="CDD" id="cd14791">
    <property type="entry name" value="GH36"/>
    <property type="match status" value="1"/>
</dbReference>
<dbReference type="PANTHER" id="PTHR43053:SF3">
    <property type="entry name" value="ALPHA-GALACTOSIDASE C-RELATED"/>
    <property type="match status" value="1"/>
</dbReference>
<evidence type="ECO:0000259" key="6">
    <source>
        <dbReference type="Pfam" id="PF16875"/>
    </source>
</evidence>
<dbReference type="PANTHER" id="PTHR43053">
    <property type="entry name" value="GLYCOSIDASE FAMILY 31"/>
    <property type="match status" value="1"/>
</dbReference>
<dbReference type="InterPro" id="IPR013780">
    <property type="entry name" value="Glyco_hydro_b"/>
</dbReference>
<feature type="domain" description="Glycosyl hydrolase family 36 N-terminal" evidence="6">
    <location>
        <begin position="37"/>
        <end position="266"/>
    </location>
</feature>
<dbReference type="EMBL" id="RWJI01000001">
    <property type="protein sequence ID" value="RRQ52923.1"/>
    <property type="molecule type" value="Genomic_DNA"/>
</dbReference>
<dbReference type="Gene3D" id="3.20.20.70">
    <property type="entry name" value="Aldolase class I"/>
    <property type="match status" value="1"/>
</dbReference>
<dbReference type="Proteomes" id="UP000268553">
    <property type="component" value="Unassembled WGS sequence"/>
</dbReference>
<dbReference type="OrthoDB" id="9758822at2"/>
<keyword evidence="8" id="KW-1185">Reference proteome</keyword>
<evidence type="ECO:0000313" key="8">
    <source>
        <dbReference type="Proteomes" id="UP000268553"/>
    </source>
</evidence>
<evidence type="ECO:0000256" key="4">
    <source>
        <dbReference type="ARBA" id="ARBA00023295"/>
    </source>
</evidence>
<dbReference type="InterPro" id="IPR038417">
    <property type="entry name" value="Alpga-gal_N_sf"/>
</dbReference>
<evidence type="ECO:0000256" key="2">
    <source>
        <dbReference type="ARBA" id="ARBA00012755"/>
    </source>
</evidence>
<dbReference type="Gene3D" id="2.60.40.1180">
    <property type="entry name" value="Golgi alpha-mannosidase II"/>
    <property type="match status" value="1"/>
</dbReference>
<dbReference type="Gene3D" id="2.70.98.60">
    <property type="entry name" value="alpha-galactosidase from lactobacil brevis"/>
    <property type="match status" value="1"/>
</dbReference>
<dbReference type="InterPro" id="IPR050985">
    <property type="entry name" value="Alpha-glycosidase_related"/>
</dbReference>
<dbReference type="InterPro" id="IPR002252">
    <property type="entry name" value="Glyco_hydro_36"/>
</dbReference>
<evidence type="ECO:0000313" key="7">
    <source>
        <dbReference type="EMBL" id="RRQ52923.1"/>
    </source>
</evidence>
<dbReference type="GO" id="GO:0004557">
    <property type="term" value="F:alpha-galactosidase activity"/>
    <property type="evidence" value="ECO:0007669"/>
    <property type="project" value="UniProtKB-EC"/>
</dbReference>
<evidence type="ECO:0000259" key="5">
    <source>
        <dbReference type="Pfam" id="PF16874"/>
    </source>
</evidence>
<organism evidence="7 8">
    <name type="scientific">Sphingorhabdus wooponensis</name>
    <dbReference type="NCBI Taxonomy" id="940136"/>
    <lineage>
        <taxon>Bacteria</taxon>
        <taxon>Pseudomonadati</taxon>
        <taxon>Pseudomonadota</taxon>
        <taxon>Alphaproteobacteria</taxon>
        <taxon>Sphingomonadales</taxon>
        <taxon>Sphingomonadaceae</taxon>
        <taxon>Sphingorhabdus</taxon>
    </lineage>
</organism>
<sequence>MRAIVIIAPEGENILRHIRFDAPDSCLILACAKGAPLSVLYWGAALPLGVDGAALEGLSERQGMHGVADISLPLSLAMEPGLGHPMFHGFAAHREGKDWGSVFTVAKVEPRDQGAKVVCSDERTRLGLEYEIDFDGNSGVLRIRSTLTNYGATPLELNDMMTACLPVPDMMTDIIGFTGRWTQEFTQERVQRYAATYLRENRSGRTSHFSYPAIWLAAADTNESAGEVYGFHLAFSGNHRLRVDSLTDGRVLASLGALLLPGEVRLAPGESYASPEIVAAYSATGLSALSRKFHDHVRTKLLRPETRAKPRPVHYNTWEAVYFDHDIAKLKELATRAAEIGVERFVLDDGWFGGRRHDRAGLGDWTVSRDVYPDGLGPLVAHVTGLGMEFGLWFEPEMVNPDSDLYRAHPDWVLGLEGVENVPFRSQLALDISRPEVADYLFDAIDAILRDHDIRYIKWDNNRDLSHPGGQDGTARAFAQVQALYALLNRVRSAHPHVEIESCSSGGARADMGVLAHSDRVWTSDSNDALDRQVIQRGASFSLPLEVLGCHVGPAKCHVTGRRLSMEMRAASVFMGHMGLELNLLTERAADLDVLKKAIDLHKKHRALLHDGDFYRLNSAPQLIAKGAVARDKSEALYSVAYVASDAKVLPGRLKFDGLDPERAYRLQLIWPSNWQAVKGPSAIETLNLIGEGAIFSGAALMHHGLQLPHAFPETCLLFYASAV</sequence>
<comment type="catalytic activity">
    <reaction evidence="1">
        <text>Hydrolysis of terminal, non-reducing alpha-D-galactose residues in alpha-D-galactosides, including galactose oligosaccharides, galactomannans and galactolipids.</text>
        <dbReference type="EC" id="3.2.1.22"/>
    </reaction>
</comment>
<gene>
    <name evidence="7" type="ORF">D7D48_07415</name>
</gene>
<comment type="caution">
    <text evidence="7">The sequence shown here is derived from an EMBL/GenBank/DDBJ whole genome shotgun (WGS) entry which is preliminary data.</text>
</comment>
<protein>
    <recommendedName>
        <fullName evidence="2">alpha-galactosidase</fullName>
        <ecNumber evidence="2">3.2.1.22</ecNumber>
    </recommendedName>
</protein>
<dbReference type="SUPFAM" id="SSF51445">
    <property type="entry name" value="(Trans)glycosidases"/>
    <property type="match status" value="1"/>
</dbReference>
<name>A0A426RVA9_9SPHN</name>
<dbReference type="InterPro" id="IPR031705">
    <property type="entry name" value="Glyco_hydro_36_C"/>
</dbReference>
<dbReference type="PRINTS" id="PR00743">
    <property type="entry name" value="GLHYDRLASE36"/>
</dbReference>
<dbReference type="AlphaFoldDB" id="A0A426RVA9"/>
<evidence type="ECO:0000256" key="1">
    <source>
        <dbReference type="ARBA" id="ARBA00001255"/>
    </source>
</evidence>
<dbReference type="EC" id="3.2.1.22" evidence="2"/>
<dbReference type="GO" id="GO:0016052">
    <property type="term" value="P:carbohydrate catabolic process"/>
    <property type="evidence" value="ECO:0007669"/>
    <property type="project" value="InterPro"/>
</dbReference>
<keyword evidence="4" id="KW-0326">Glycosidase</keyword>
<dbReference type="Pfam" id="PF16874">
    <property type="entry name" value="Glyco_hydro_36C"/>
    <property type="match status" value="1"/>
</dbReference>
<dbReference type="InterPro" id="IPR031704">
    <property type="entry name" value="Glyco_hydro_36_N"/>
</dbReference>
<dbReference type="Pfam" id="PF16875">
    <property type="entry name" value="Glyco_hydro_36N"/>
    <property type="match status" value="1"/>
</dbReference>
<evidence type="ECO:0000256" key="3">
    <source>
        <dbReference type="ARBA" id="ARBA00022801"/>
    </source>
</evidence>
<dbReference type="Pfam" id="PF02065">
    <property type="entry name" value="Melibiase"/>
    <property type="match status" value="1"/>
</dbReference>
<reference evidence="7 8" key="1">
    <citation type="submission" date="2018-12" db="EMBL/GenBank/DDBJ databases">
        <authorList>
            <person name="Kim S.-J."/>
            <person name="Jung G.-Y."/>
        </authorList>
    </citation>
    <scope>NUCLEOTIDE SEQUENCE [LARGE SCALE GENOMIC DNA]</scope>
    <source>
        <strain evidence="7 8">03SU3-P</strain>
    </source>
</reference>
<dbReference type="FunFam" id="3.20.20.70:FF:000118">
    <property type="entry name" value="Alpha-galactosidase"/>
    <property type="match status" value="1"/>
</dbReference>
<feature type="domain" description="Glycosyl hydrolase family 36 C-terminal" evidence="5">
    <location>
        <begin position="628"/>
        <end position="710"/>
    </location>
</feature>
<proteinExistence type="predicted"/>